<keyword evidence="11" id="KW-0472">Membrane</keyword>
<organism evidence="13 14">
    <name type="scientific">Paragonimus westermani</name>
    <dbReference type="NCBI Taxonomy" id="34504"/>
    <lineage>
        <taxon>Eukaryota</taxon>
        <taxon>Metazoa</taxon>
        <taxon>Spiralia</taxon>
        <taxon>Lophotrochozoa</taxon>
        <taxon>Platyhelminthes</taxon>
        <taxon>Trematoda</taxon>
        <taxon>Digenea</taxon>
        <taxon>Plagiorchiida</taxon>
        <taxon>Troglotremata</taxon>
        <taxon>Troglotrematidae</taxon>
        <taxon>Paragonimus</taxon>
    </lineage>
</organism>
<evidence type="ECO:0000256" key="5">
    <source>
        <dbReference type="ARBA" id="ARBA00022676"/>
    </source>
</evidence>
<keyword evidence="5 13" id="KW-0328">Glycosyltransferase</keyword>
<comment type="similarity">
    <text evidence="3">Belongs to the glycosyltransferase 31 family. Beta3-Gal-T subfamily.</text>
</comment>
<evidence type="ECO:0000259" key="12">
    <source>
        <dbReference type="Pfam" id="PF02434"/>
    </source>
</evidence>
<dbReference type="Pfam" id="PF02434">
    <property type="entry name" value="Fringe"/>
    <property type="match status" value="1"/>
</dbReference>
<dbReference type="InterPro" id="IPR003378">
    <property type="entry name" value="Fringe-like_glycosylTrfase"/>
</dbReference>
<dbReference type="PANTHER" id="PTHR23033">
    <property type="entry name" value="BETA1,3-GALACTOSYLTRANSFERASE"/>
    <property type="match status" value="1"/>
</dbReference>
<dbReference type="InterPro" id="IPR026050">
    <property type="entry name" value="C1GALT1/C1GALT1_chp1"/>
</dbReference>
<dbReference type="PANTHER" id="PTHR23033:SF14">
    <property type="entry name" value="GLYCOPROTEIN-N-ACETYLGALACTOSAMINE 3-BETA-GALACTOSYLTRANSFERASE 1-RELATED"/>
    <property type="match status" value="1"/>
</dbReference>
<accession>A0A5J4NT27</accession>
<evidence type="ECO:0000256" key="4">
    <source>
        <dbReference type="ARBA" id="ARBA00012557"/>
    </source>
</evidence>
<proteinExistence type="inferred from homology"/>
<dbReference type="Proteomes" id="UP000324629">
    <property type="component" value="Unassembled WGS sequence"/>
</dbReference>
<evidence type="ECO:0000256" key="3">
    <source>
        <dbReference type="ARBA" id="ARBA00006462"/>
    </source>
</evidence>
<dbReference type="GO" id="GO:0000166">
    <property type="term" value="F:nucleotide binding"/>
    <property type="evidence" value="ECO:0007669"/>
    <property type="project" value="UniProtKB-KW"/>
</dbReference>
<gene>
    <name evidence="13" type="ORF">DEA37_0010802</name>
</gene>
<evidence type="ECO:0000313" key="13">
    <source>
        <dbReference type="EMBL" id="KAA3678805.1"/>
    </source>
</evidence>
<comment type="subcellular location">
    <subcellularLocation>
        <location evidence="1">Membrane</location>
        <topology evidence="1">Single-pass type II membrane protein</topology>
    </subcellularLocation>
</comment>
<evidence type="ECO:0000313" key="14">
    <source>
        <dbReference type="Proteomes" id="UP000324629"/>
    </source>
</evidence>
<comment type="pathway">
    <text evidence="2">Protein modification; protein glycosylation.</text>
</comment>
<evidence type="ECO:0000256" key="6">
    <source>
        <dbReference type="ARBA" id="ARBA00022679"/>
    </source>
</evidence>
<keyword evidence="9" id="KW-0735">Signal-anchor</keyword>
<keyword evidence="14" id="KW-1185">Reference proteome</keyword>
<dbReference type="GO" id="GO:0016020">
    <property type="term" value="C:membrane"/>
    <property type="evidence" value="ECO:0007669"/>
    <property type="project" value="UniProtKB-SubCell"/>
</dbReference>
<evidence type="ECO:0000256" key="11">
    <source>
        <dbReference type="ARBA" id="ARBA00023136"/>
    </source>
</evidence>
<dbReference type="GO" id="GO:0016263">
    <property type="term" value="F:glycoprotein-N-acetylgalactosamine 3-beta-galactosyltransferase activity"/>
    <property type="evidence" value="ECO:0007669"/>
    <property type="project" value="UniProtKB-EC"/>
</dbReference>
<evidence type="ECO:0000256" key="1">
    <source>
        <dbReference type="ARBA" id="ARBA00004606"/>
    </source>
</evidence>
<feature type="non-terminal residue" evidence="13">
    <location>
        <position position="1"/>
    </location>
</feature>
<dbReference type="EC" id="2.4.1.122" evidence="4"/>
<evidence type="ECO:0000256" key="9">
    <source>
        <dbReference type="ARBA" id="ARBA00022968"/>
    </source>
</evidence>
<dbReference type="Gene3D" id="3.90.550.50">
    <property type="match status" value="1"/>
</dbReference>
<keyword evidence="6 13" id="KW-0808">Transferase</keyword>
<protein>
    <recommendedName>
        <fullName evidence="4">N-acetylgalactosaminide beta-1,3-galactosyltransferase</fullName>
        <ecNumber evidence="4">2.4.1.122</ecNumber>
    </recommendedName>
</protein>
<evidence type="ECO:0000256" key="2">
    <source>
        <dbReference type="ARBA" id="ARBA00004922"/>
    </source>
</evidence>
<reference evidence="13 14" key="1">
    <citation type="journal article" date="2019" name="Gigascience">
        <title>Whole-genome sequence of the oriental lung fluke Paragonimus westermani.</title>
        <authorList>
            <person name="Oey H."/>
            <person name="Zakrzewski M."/>
            <person name="Narain K."/>
            <person name="Devi K.R."/>
            <person name="Agatsuma T."/>
            <person name="Nawaratna S."/>
            <person name="Gobert G.N."/>
            <person name="Jones M.K."/>
            <person name="Ragan M.A."/>
            <person name="McManus D.P."/>
            <person name="Krause L."/>
        </authorList>
    </citation>
    <scope>NUCLEOTIDE SEQUENCE [LARGE SCALE GENOMIC DNA]</scope>
    <source>
        <strain evidence="13 14">IND2009</strain>
    </source>
</reference>
<feature type="domain" description="Fringe-like glycosyltransferase" evidence="12">
    <location>
        <begin position="27"/>
        <end position="161"/>
    </location>
</feature>
<name>A0A5J4NT27_9TREM</name>
<comment type="caution">
    <text evidence="13">The sequence shown here is derived from an EMBL/GenBank/DDBJ whole genome shotgun (WGS) entry which is preliminary data.</text>
</comment>
<sequence length="180" mass="21366">PSSTKRPARVLCYINTYPGNYETKAIHVQNTWARRCDKLWFTSTRKHERLKVLQLNISVSEVKKHLWVKMRAILRRLYEEASHFEYFFKADDDTYAVIENLRVELNRHSANDLFMTGYRWQLRIPYGYFSGGAGYVLSREALKQIVEKAIDHHPNCPTADENMEDVKMSKWEKYEVVIFV</sequence>
<keyword evidence="10" id="KW-1133">Transmembrane helix</keyword>
<evidence type="ECO:0000256" key="7">
    <source>
        <dbReference type="ARBA" id="ARBA00022692"/>
    </source>
</evidence>
<dbReference type="AlphaFoldDB" id="A0A5J4NT27"/>
<evidence type="ECO:0000256" key="8">
    <source>
        <dbReference type="ARBA" id="ARBA00022741"/>
    </source>
</evidence>
<keyword evidence="8" id="KW-0547">Nucleotide-binding</keyword>
<keyword evidence="7" id="KW-0812">Transmembrane</keyword>
<dbReference type="EMBL" id="QNGE01000953">
    <property type="protein sequence ID" value="KAA3678805.1"/>
    <property type="molecule type" value="Genomic_DNA"/>
</dbReference>
<evidence type="ECO:0000256" key="10">
    <source>
        <dbReference type="ARBA" id="ARBA00022989"/>
    </source>
</evidence>